<dbReference type="InterPro" id="IPR035093">
    <property type="entry name" value="RelE/ParE_toxin_dom_sf"/>
</dbReference>
<dbReference type="Pfam" id="PF05016">
    <property type="entry name" value="ParE_toxin"/>
    <property type="match status" value="1"/>
</dbReference>
<proteinExistence type="predicted"/>
<name>A0A6M0LIQ2_PSEXY</name>
<dbReference type="Proteomes" id="UP000473091">
    <property type="component" value="Unassembled WGS sequence"/>
</dbReference>
<protein>
    <submittedName>
        <fullName evidence="2">Type II toxin-antitoxin system RelE/ParE family toxin</fullName>
    </submittedName>
</protein>
<accession>A0A6M0LIQ2</accession>
<dbReference type="InterPro" id="IPR007712">
    <property type="entry name" value="RelE/ParE_toxin"/>
</dbReference>
<comment type="caution">
    <text evidence="2">The sequence shown here is derived from an EMBL/GenBank/DDBJ whole genome shotgun (WGS) entry which is preliminary data.</text>
</comment>
<evidence type="ECO:0000313" key="2">
    <source>
        <dbReference type="EMBL" id="NEX02334.1"/>
    </source>
</evidence>
<sequence length="108" mass="12818">MKIKYSPDAVDKLKDIKTVYGCKTYQKIRSSIQELSVMPKKGALVEDYIGIPNPYRCLHILKHYIFYRIDKNKKLIYITEVFNEREDFLNAMFGVNLRTQESVEYWGD</sequence>
<dbReference type="SUPFAM" id="SSF143011">
    <property type="entry name" value="RelE-like"/>
    <property type="match status" value="1"/>
</dbReference>
<evidence type="ECO:0000256" key="1">
    <source>
        <dbReference type="ARBA" id="ARBA00022649"/>
    </source>
</evidence>
<keyword evidence="1" id="KW-1277">Toxin-antitoxin system</keyword>
<evidence type="ECO:0000313" key="3">
    <source>
        <dbReference type="Proteomes" id="UP000473091"/>
    </source>
</evidence>
<reference evidence="2 3" key="1">
    <citation type="submission" date="2019-09" db="EMBL/GenBank/DDBJ databases">
        <authorList>
            <person name="Pidcock S.E."/>
            <person name="Huws S.A."/>
        </authorList>
    </citation>
    <scope>NUCLEOTIDE SEQUENCE [LARGE SCALE GENOMIC DNA]</scope>
    <source>
        <strain evidence="2 3">MZ8</strain>
    </source>
</reference>
<dbReference type="RefSeq" id="WP_090488794.1">
    <property type="nucleotide sequence ID" value="NZ_VTVE01000003.1"/>
</dbReference>
<reference evidence="2 3" key="2">
    <citation type="submission" date="2020-03" db="EMBL/GenBank/DDBJ databases">
        <title>Investigating the evolutionary divergence of the Butyrivibrio group.</title>
        <authorList>
            <person name="Skvortsov T."/>
            <person name="Santos F.G."/>
            <person name="Ting K.S."/>
            <person name="Creevey C.J."/>
        </authorList>
    </citation>
    <scope>NUCLEOTIDE SEQUENCE [LARGE SCALE GENOMIC DNA]</scope>
    <source>
        <strain evidence="2 3">MZ8</strain>
    </source>
</reference>
<dbReference type="AlphaFoldDB" id="A0A6M0LIQ2"/>
<dbReference type="EMBL" id="VTVE01000003">
    <property type="protein sequence ID" value="NEX02334.1"/>
    <property type="molecule type" value="Genomic_DNA"/>
</dbReference>
<gene>
    <name evidence="2" type="ORF">F0Q01_10645</name>
</gene>
<organism evidence="2 3">
    <name type="scientific">Pseudobutyrivibrio xylanivorans</name>
    <dbReference type="NCBI Taxonomy" id="185007"/>
    <lineage>
        <taxon>Bacteria</taxon>
        <taxon>Bacillati</taxon>
        <taxon>Bacillota</taxon>
        <taxon>Clostridia</taxon>
        <taxon>Lachnospirales</taxon>
        <taxon>Lachnospiraceae</taxon>
        <taxon>Pseudobutyrivibrio</taxon>
    </lineage>
</organism>
<dbReference type="Gene3D" id="3.30.2310.20">
    <property type="entry name" value="RelE-like"/>
    <property type="match status" value="1"/>
</dbReference>